<dbReference type="InterPro" id="IPR045857">
    <property type="entry name" value="O16G_dom_2"/>
</dbReference>
<comment type="caution">
    <text evidence="5">The sequence shown here is derived from an EMBL/GenBank/DDBJ whole genome shotgun (WGS) entry which is preliminary data.</text>
</comment>
<keyword evidence="3 5" id="KW-0326">Glycosidase</keyword>
<dbReference type="SUPFAM" id="SSF51445">
    <property type="entry name" value="(Trans)glycosidases"/>
    <property type="match status" value="1"/>
</dbReference>
<dbReference type="PANTHER" id="PTHR10357">
    <property type="entry name" value="ALPHA-AMYLASE FAMILY MEMBER"/>
    <property type="match status" value="1"/>
</dbReference>
<dbReference type="EMBL" id="RHIB01000002">
    <property type="protein sequence ID" value="RNA67545.1"/>
    <property type="molecule type" value="Genomic_DNA"/>
</dbReference>
<dbReference type="SUPFAM" id="SSF51011">
    <property type="entry name" value="Glycosyl hydrolase domain"/>
    <property type="match status" value="1"/>
</dbReference>
<keyword evidence="6" id="KW-1185">Reference proteome</keyword>
<dbReference type="GO" id="GO:0005975">
    <property type="term" value="P:carbohydrate metabolic process"/>
    <property type="evidence" value="ECO:0007669"/>
    <property type="project" value="InterPro"/>
</dbReference>
<dbReference type="InterPro" id="IPR004185">
    <property type="entry name" value="Glyco_hydro_13_lg-like_dom"/>
</dbReference>
<evidence type="ECO:0000256" key="3">
    <source>
        <dbReference type="ARBA" id="ARBA00023295"/>
    </source>
</evidence>
<dbReference type="OrthoDB" id="9805159at2"/>
<dbReference type="InterPro" id="IPR014756">
    <property type="entry name" value="Ig_E-set"/>
</dbReference>
<protein>
    <submittedName>
        <fullName evidence="5">Alpha-glycosidase</fullName>
    </submittedName>
</protein>
<evidence type="ECO:0000256" key="2">
    <source>
        <dbReference type="ARBA" id="ARBA00022801"/>
    </source>
</evidence>
<dbReference type="GO" id="GO:0004553">
    <property type="term" value="F:hydrolase activity, hydrolyzing O-glycosyl compounds"/>
    <property type="evidence" value="ECO:0007669"/>
    <property type="project" value="InterPro"/>
</dbReference>
<reference evidence="5 6" key="1">
    <citation type="submission" date="2018-10" db="EMBL/GenBank/DDBJ databases">
        <title>Bacillus Keqinensis sp. nov., a moderately halophilic bacterium isolated from a saline-alkaline lake.</title>
        <authorList>
            <person name="Wang H."/>
        </authorList>
    </citation>
    <scope>NUCLEOTIDE SEQUENCE [LARGE SCALE GENOMIC DNA]</scope>
    <source>
        <strain evidence="5 6">KQ-3</strain>
    </source>
</reference>
<dbReference type="SMART" id="SM00642">
    <property type="entry name" value="Aamy"/>
    <property type="match status" value="1"/>
</dbReference>
<dbReference type="AlphaFoldDB" id="A0A3M7TQ21"/>
<dbReference type="InterPro" id="IPR013783">
    <property type="entry name" value="Ig-like_fold"/>
</dbReference>
<dbReference type="Pfam" id="PF00128">
    <property type="entry name" value="Alpha-amylase"/>
    <property type="match status" value="1"/>
</dbReference>
<dbReference type="InterPro" id="IPR017853">
    <property type="entry name" value="GH"/>
</dbReference>
<feature type="domain" description="Glycosyl hydrolase family 13 catalytic" evidence="4">
    <location>
        <begin position="145"/>
        <end position="504"/>
    </location>
</feature>
<comment type="similarity">
    <text evidence="1">Belongs to the glycosyl hydrolase 13 family.</text>
</comment>
<keyword evidence="2" id="KW-0378">Hydrolase</keyword>
<dbReference type="CDD" id="cd02857">
    <property type="entry name" value="E_set_CDase_PDE_N"/>
    <property type="match status" value="1"/>
</dbReference>
<name>A0A3M7TQ21_9BACI</name>
<evidence type="ECO:0000259" key="4">
    <source>
        <dbReference type="SMART" id="SM00642"/>
    </source>
</evidence>
<evidence type="ECO:0000313" key="5">
    <source>
        <dbReference type="EMBL" id="RNA67545.1"/>
    </source>
</evidence>
<dbReference type="Gene3D" id="2.60.40.1180">
    <property type="entry name" value="Golgi alpha-mannosidase II"/>
    <property type="match status" value="1"/>
</dbReference>
<dbReference type="Gene3D" id="2.60.40.10">
    <property type="entry name" value="Immunoglobulins"/>
    <property type="match status" value="1"/>
</dbReference>
<dbReference type="Pfam" id="PF16657">
    <property type="entry name" value="Malt_amylase_C"/>
    <property type="match status" value="1"/>
</dbReference>
<sequence>MLLEAILHQPKSHYAYAYDHETLHIRLRTKRNDLDNVYLIHGDKYRFTQEFIETTKMTKFASDTLFDYYEAAVKPEFRRFAYAFRLESGKETLYYNEVGFQEEGAQSQSGIGMLESPSGMFEFPFLNPADVNKPPAWVKNAVFYQIFPERFANGDASLNPEGVEDWTPDAVPTRDNFFGGDLQGVIDNLDYLVDLGITCIYFTPFFEAKSNHKYDTIDYLKVDPQFGDNETAKRLVNEAHKRGIKIMLDAVFNHSGFYFPPFQDVLKNGHRSRFAKWFYLRENEVKTEPLPNYDTFGFVASMPKLNTENPEVKAYLLEVARYWVEDIGVDGWRLDVANEIDHQFWREFRNVVKKANPEAYILGEIWHNSMAWLEGDQFDAVMNYPVTNSILEFFAKKTIDAENFMGRLDAMQVAYPKQANEVAFNLLDSHDTPRLLTIADGDKDLMKLAATFQLTYTGAPCIYYGDEVGMDGGNDPDCRKPMVWDEDRQDKELFAFYKDLIGLRKGYRAFRDGSFRFLSAEKGEQFVAYERTDDRNRFIVVLNGDDEEKTVKLSGLSKGTFRPVSDGNDAYPVKRGKLSVTVGGKKSLILKEQ</sequence>
<dbReference type="InterPro" id="IPR006047">
    <property type="entry name" value="GH13_cat_dom"/>
</dbReference>
<dbReference type="Proteomes" id="UP000278746">
    <property type="component" value="Unassembled WGS sequence"/>
</dbReference>
<dbReference type="SUPFAM" id="SSF81296">
    <property type="entry name" value="E set domains"/>
    <property type="match status" value="1"/>
</dbReference>
<dbReference type="Gene3D" id="3.90.400.10">
    <property type="entry name" value="Oligo-1,6-glucosidase, Domain 2"/>
    <property type="match status" value="1"/>
</dbReference>
<proteinExistence type="inferred from homology"/>
<dbReference type="Gene3D" id="3.20.20.80">
    <property type="entry name" value="Glycosidases"/>
    <property type="match status" value="1"/>
</dbReference>
<dbReference type="CDD" id="cd11338">
    <property type="entry name" value="AmyAc_CMD"/>
    <property type="match status" value="1"/>
</dbReference>
<gene>
    <name evidence="5" type="ORF">EBO34_12515</name>
</gene>
<dbReference type="Pfam" id="PF02903">
    <property type="entry name" value="Alpha-amylase_N"/>
    <property type="match status" value="1"/>
</dbReference>
<dbReference type="InterPro" id="IPR013780">
    <property type="entry name" value="Glyco_hydro_b"/>
</dbReference>
<evidence type="ECO:0000313" key="6">
    <source>
        <dbReference type="Proteomes" id="UP000278746"/>
    </source>
</evidence>
<accession>A0A3M7TQ21</accession>
<dbReference type="RefSeq" id="WP_122899049.1">
    <property type="nucleotide sequence ID" value="NZ_RHIB01000002.1"/>
</dbReference>
<dbReference type="PANTHER" id="PTHR10357:SF210">
    <property type="entry name" value="MALTODEXTRIN GLUCOSIDASE"/>
    <property type="match status" value="1"/>
</dbReference>
<dbReference type="InterPro" id="IPR032091">
    <property type="entry name" value="Malt_amylase-like_C"/>
</dbReference>
<evidence type="ECO:0000256" key="1">
    <source>
        <dbReference type="ARBA" id="ARBA00008061"/>
    </source>
</evidence>
<organism evidence="5 6">
    <name type="scientific">Alteribacter keqinensis</name>
    <dbReference type="NCBI Taxonomy" id="2483800"/>
    <lineage>
        <taxon>Bacteria</taxon>
        <taxon>Bacillati</taxon>
        <taxon>Bacillota</taxon>
        <taxon>Bacilli</taxon>
        <taxon>Bacillales</taxon>
        <taxon>Bacillaceae</taxon>
        <taxon>Alteribacter</taxon>
    </lineage>
</organism>